<evidence type="ECO:0000256" key="7">
    <source>
        <dbReference type="ARBA" id="ARBA00022989"/>
    </source>
</evidence>
<feature type="transmembrane region" description="Helical" evidence="14">
    <location>
        <begin position="38"/>
        <end position="62"/>
    </location>
</feature>
<feature type="transmembrane region" description="Helical" evidence="14">
    <location>
        <begin position="199"/>
        <end position="219"/>
    </location>
</feature>
<dbReference type="Pfam" id="PF03142">
    <property type="entry name" value="Chitin_synth_2"/>
    <property type="match status" value="1"/>
</dbReference>
<keyword evidence="7 14" id="KW-1133">Transmembrane helix</keyword>
<feature type="transmembrane region" description="Helical" evidence="14">
    <location>
        <begin position="225"/>
        <end position="242"/>
    </location>
</feature>
<comment type="catalytic activity">
    <reaction evidence="12">
        <text>[(1-&gt;4)-N-acetyl-beta-D-glucosaminyl](n) + UDP-N-acetyl-alpha-D-glucosamine = [(1-&gt;4)-N-acetyl-beta-D-glucosaminyl](n+1) + UDP + H(+)</text>
        <dbReference type="Rhea" id="RHEA:16637"/>
        <dbReference type="Rhea" id="RHEA-COMP:9593"/>
        <dbReference type="Rhea" id="RHEA-COMP:9595"/>
        <dbReference type="ChEBI" id="CHEBI:15378"/>
        <dbReference type="ChEBI" id="CHEBI:17029"/>
        <dbReference type="ChEBI" id="CHEBI:57705"/>
        <dbReference type="ChEBI" id="CHEBI:58223"/>
        <dbReference type="EC" id="2.4.1.16"/>
    </reaction>
</comment>
<feature type="compositionally biased region" description="Acidic residues" evidence="13">
    <location>
        <begin position="1155"/>
        <end position="1164"/>
    </location>
</feature>
<feature type="region of interest" description="Disordered" evidence="13">
    <location>
        <begin position="1150"/>
        <end position="1174"/>
    </location>
</feature>
<dbReference type="GO" id="GO:0004100">
    <property type="term" value="F:chitin synthase activity"/>
    <property type="evidence" value="ECO:0007669"/>
    <property type="project" value="UniProtKB-EC"/>
</dbReference>
<feature type="transmembrane region" description="Helical" evidence="14">
    <location>
        <begin position="170"/>
        <end position="187"/>
    </location>
</feature>
<feature type="transmembrane region" description="Helical" evidence="14">
    <location>
        <begin position="924"/>
        <end position="941"/>
    </location>
</feature>
<evidence type="ECO:0000256" key="11">
    <source>
        <dbReference type="ARBA" id="ARBA00046329"/>
    </source>
</evidence>
<proteinExistence type="evidence at transcript level"/>
<evidence type="ECO:0000256" key="10">
    <source>
        <dbReference type="ARBA" id="ARBA00023180"/>
    </source>
</evidence>
<keyword evidence="3" id="KW-1003">Cell membrane</keyword>
<dbReference type="GO" id="GO:0005886">
    <property type="term" value="C:plasma membrane"/>
    <property type="evidence" value="ECO:0007669"/>
    <property type="project" value="UniProtKB-SubCell"/>
</dbReference>
<dbReference type="EMBL" id="KF241748">
    <property type="protein sequence ID" value="AGW99338.1"/>
    <property type="molecule type" value="mRNA"/>
</dbReference>
<dbReference type="PANTHER" id="PTHR22914:SF42">
    <property type="entry name" value="CHITIN SYNTHASE"/>
    <property type="match status" value="1"/>
</dbReference>
<keyword evidence="9 14" id="KW-0472">Membrane</keyword>
<feature type="transmembrane region" description="Helical" evidence="14">
    <location>
        <begin position="893"/>
        <end position="918"/>
    </location>
</feature>
<evidence type="ECO:0000256" key="14">
    <source>
        <dbReference type="SAM" id="Phobius"/>
    </source>
</evidence>
<keyword evidence="5" id="KW-0808">Transferase</keyword>
<feature type="transmembrane region" description="Helical" evidence="14">
    <location>
        <begin position="1010"/>
        <end position="1029"/>
    </location>
</feature>
<feature type="region of interest" description="Disordered" evidence="13">
    <location>
        <begin position="1471"/>
        <end position="1496"/>
    </location>
</feature>
<feature type="transmembrane region" description="Helical" evidence="14">
    <location>
        <begin position="348"/>
        <end position="366"/>
    </location>
</feature>
<reference evidence="16" key="1">
    <citation type="submission" date="2013-06" db="EMBL/GenBank/DDBJ databases">
        <title>Molecular characterization of chitin synthase 1 from Panonychus citri.</title>
        <authorList>
            <person name="Xia W."/>
            <person name="Wang J."/>
        </authorList>
    </citation>
    <scope>NUCLEOTIDE SEQUENCE</scope>
</reference>
<feature type="transmembrane region" description="Helical" evidence="14">
    <location>
        <begin position="270"/>
        <end position="295"/>
    </location>
</feature>
<dbReference type="Gene3D" id="3.90.550.10">
    <property type="entry name" value="Spore Coat Polysaccharide Biosynthesis Protein SpsA, Chain A"/>
    <property type="match status" value="1"/>
</dbReference>
<feature type="transmembrane region" description="Helical" evidence="14">
    <location>
        <begin position="432"/>
        <end position="453"/>
    </location>
</feature>
<dbReference type="InterPro" id="IPR029044">
    <property type="entry name" value="Nucleotide-diphossugar_trans"/>
</dbReference>
<keyword evidence="4" id="KW-0328">Glycosyltransferase</keyword>
<evidence type="ECO:0000259" key="15">
    <source>
        <dbReference type="Pfam" id="PF23000"/>
    </source>
</evidence>
<evidence type="ECO:0000256" key="1">
    <source>
        <dbReference type="ARBA" id="ARBA00004651"/>
    </source>
</evidence>
<evidence type="ECO:0000313" key="16">
    <source>
        <dbReference type="EMBL" id="AGW99338.1"/>
    </source>
</evidence>
<feature type="transmembrane region" description="Helical" evidence="14">
    <location>
        <begin position="979"/>
        <end position="998"/>
    </location>
</feature>
<feature type="transmembrane region" description="Helical" evidence="14">
    <location>
        <begin position="141"/>
        <end position="164"/>
    </location>
</feature>
<feature type="transmembrane region" description="Helical" evidence="14">
    <location>
        <begin position="1305"/>
        <end position="1327"/>
    </location>
</feature>
<dbReference type="PANTHER" id="PTHR22914">
    <property type="entry name" value="CHITIN SYNTHASE"/>
    <property type="match status" value="1"/>
</dbReference>
<feature type="transmembrane region" description="Helical" evidence="14">
    <location>
        <begin position="1248"/>
        <end position="1266"/>
    </location>
</feature>
<dbReference type="FunFam" id="3.90.550.10:FF:000139">
    <property type="entry name" value="Chitin synthase 8"/>
    <property type="match status" value="1"/>
</dbReference>
<dbReference type="InterPro" id="IPR055120">
    <property type="entry name" value="Chs-1/2_IV_N"/>
</dbReference>
<accession>A0A075CD27</accession>
<dbReference type="Pfam" id="PF23000">
    <property type="entry name" value="ChitinSynthase_IV_N"/>
    <property type="match status" value="1"/>
</dbReference>
<keyword evidence="8" id="KW-0175">Coiled coil</keyword>
<evidence type="ECO:0000256" key="12">
    <source>
        <dbReference type="ARBA" id="ARBA00048014"/>
    </source>
</evidence>
<name>A0A075CD27_PANCT</name>
<comment type="subcellular location">
    <subcellularLocation>
        <location evidence="1">Cell membrane</location>
        <topology evidence="1">Multi-pass membrane protein</topology>
    </subcellularLocation>
</comment>
<evidence type="ECO:0000256" key="9">
    <source>
        <dbReference type="ARBA" id="ARBA00023136"/>
    </source>
</evidence>
<dbReference type="CDD" id="cd04190">
    <property type="entry name" value="Chitin_synth_C"/>
    <property type="match status" value="1"/>
</dbReference>
<sequence>MARETVKEWDVFVVSPPPDDDETSSSEWIDVILKLLKLCAYLITFIVVLACSVFSKGLVLFMTSIIRPNRTGLIICSHGIPSLDRDKKYEVVLNLTDPERVAWIWTLIAVLIVPELMTLFRAARICTFKSIRRPSKSVFSLIFIVETLHTIGLVMLVFVILPSLDVTKGVILTNCFCFIPGCLSLFSRHSGEPGRGYKTLLDLLSIGAQLSGLILWSLAESTDNPVAIYIPLTSLLISIGWWENYIDKKSPFRVIQKLAQIKDSLQKSRYFIYIFISTWKIVLIFIATIVCRLLVDGSALYLFTQFKSALTSHKILIIRDRSDLSKSLSDTNVGIESEWLEMPASTSAPIWMLILQISASWFCYVFGKFACKICIQRISFASLLILSVPVTAMALAQFCVLNFENSCSLNRYLPRYLFWSCPSADTFFTDGVFYNLHGIIWVIMYISQFWITFHIFNPKCERLATTEKLFVSPMYCGLIIDTSMILNRRRDDKEVIKAGDIDKSTRDPDTLQESIHYETISEHPEDKKSTVQSTDYITKTLVCATMWHETSEEMIQMLKSVFRMDFDQSARHKAQKYLRVVDPDYYEFEVHIIFDDAFELCDENDDYQVCNRFVIQFISVIDTAASNIHQCEIRLKSPTKYPTPYGGRLEYILPGGNRLYIHMKDKMKIRHRKRWSQVMYMYYLLGHRLMELPIDVNRKATMAENTYILTLDGDINFRPEAVQLLVDLMKKNKNLGAACGRIHPVGSGVMAWYQKFEYAVGHWLQKATEHMIGCVLCSPGCFSLFRAKALMDDNVMKKYTTPPVEALHYVQYDQGEDRWLCTLLLQRGYRVEYSAAADAYTHCPEGFGEFYTQRRRWAPSTMANILDLLGDYKRTVAVNDHISLLYIVHQGMLMAGTILGPGTIFLMLVGAMVAVFRISNWDSFVFNIVPILLFIIICFTCKNDIQILSAQIMSACYVLLMLAVFVGTAIQMAEDGVTSPSAIFFIALSGSVVVAALLHPQEFHCLYPCLLYFLSIPCMYLLLMIYSLINLNVVTWGTREVQTKKTKAELEVEKKAAEEIKKGNLLTFLNLNSNGKDEDGSIEFSLANLFRCSFCTYPKPNDEKIHLLKIEQHLSEMTEKLSSLEKYIDPLTGVKRKGSSIGRNARFSDNLSTVTEDEEHEDAESIGLGSNSDDMSIKDIAEADERDDLTNPYWIEDKDLRDGETKYLADIEVAFWKEMITKYLYPIDQDREHQARIAAELKELRNRVVFTFFMLNALFVLVVLILQLNKDILHVDWPYGVRENITFVPETNEIRIEKEYLEMEPIGLVFVGFFGLILVIQLVGMLFHRFGTLSHMLASVNLFQTKRDDISGEDDLKRNAIDIARLLQTLKGLNDEENSEDATYGIAGRKTIQKLEKRARQKPRTGTLDVAFRQRFMKLSAAQQDGIATPILGGIRRKETLKALERRSKEVMGAKSDDHGMQTLGIANEFIRNRNRSTLDSKQRRPPNPYGANGMVNQAFDLSSDEEIGPSKVALSTYRGNSRQSFNGNLSHQL</sequence>
<evidence type="ECO:0000256" key="5">
    <source>
        <dbReference type="ARBA" id="ARBA00022679"/>
    </source>
</evidence>
<dbReference type="InterPro" id="IPR004835">
    <property type="entry name" value="Chitin_synth"/>
</dbReference>
<dbReference type="EC" id="2.4.1.16" evidence="2"/>
<feature type="domain" description="Chitin synthase chs-1/2 N-terminal putative transporter" evidence="15">
    <location>
        <begin position="26"/>
        <end position="293"/>
    </location>
</feature>
<evidence type="ECO:0000256" key="13">
    <source>
        <dbReference type="SAM" id="MobiDB-lite"/>
    </source>
</evidence>
<keyword evidence="6 14" id="KW-0812">Transmembrane</keyword>
<keyword evidence="10" id="KW-0325">Glycoprotein</keyword>
<evidence type="ECO:0000256" key="4">
    <source>
        <dbReference type="ARBA" id="ARBA00022676"/>
    </source>
</evidence>
<feature type="transmembrane region" description="Helical" evidence="14">
    <location>
        <begin position="102"/>
        <end position="120"/>
    </location>
</feature>
<dbReference type="GO" id="GO:0006031">
    <property type="term" value="P:chitin biosynthetic process"/>
    <property type="evidence" value="ECO:0007669"/>
    <property type="project" value="TreeGrafter"/>
</dbReference>
<organism evidence="16">
    <name type="scientific">Panonychus citri</name>
    <name type="common">Citrus red mite</name>
    <name type="synonym">Tetranychus citri</name>
    <dbReference type="NCBI Taxonomy" id="50023"/>
    <lineage>
        <taxon>Eukaryota</taxon>
        <taxon>Metazoa</taxon>
        <taxon>Ecdysozoa</taxon>
        <taxon>Arthropoda</taxon>
        <taxon>Chelicerata</taxon>
        <taxon>Arachnida</taxon>
        <taxon>Acari</taxon>
        <taxon>Acariformes</taxon>
        <taxon>Trombidiformes</taxon>
        <taxon>Prostigmata</taxon>
        <taxon>Eleutherengona</taxon>
        <taxon>Raphignathae</taxon>
        <taxon>Tetranychoidea</taxon>
        <taxon>Tetranychidae</taxon>
        <taxon>Panonychus</taxon>
    </lineage>
</organism>
<feature type="transmembrane region" description="Helical" evidence="14">
    <location>
        <begin position="953"/>
        <end position="973"/>
    </location>
</feature>
<comment type="similarity">
    <text evidence="11">Belongs to the chitin synthase family. Class IV subfamily.</text>
</comment>
<protein>
    <recommendedName>
        <fullName evidence="2">chitin synthase</fullName>
        <ecNumber evidence="2">2.4.1.16</ecNumber>
    </recommendedName>
</protein>
<evidence type="ECO:0000256" key="2">
    <source>
        <dbReference type="ARBA" id="ARBA00012543"/>
    </source>
</evidence>
<dbReference type="OrthoDB" id="370884at2759"/>
<evidence type="ECO:0000256" key="8">
    <source>
        <dbReference type="ARBA" id="ARBA00023054"/>
    </source>
</evidence>
<evidence type="ECO:0000256" key="3">
    <source>
        <dbReference type="ARBA" id="ARBA00022475"/>
    </source>
</evidence>
<feature type="transmembrane region" description="Helical" evidence="14">
    <location>
        <begin position="378"/>
        <end position="403"/>
    </location>
</feature>
<dbReference type="SUPFAM" id="SSF53448">
    <property type="entry name" value="Nucleotide-diphospho-sugar transferases"/>
    <property type="match status" value="1"/>
</dbReference>
<evidence type="ECO:0000256" key="6">
    <source>
        <dbReference type="ARBA" id="ARBA00022692"/>
    </source>
</evidence>